<dbReference type="PANTHER" id="PTHR45719:SF11">
    <property type="entry name" value="OS01G0121800 PROTEIN"/>
    <property type="match status" value="1"/>
</dbReference>
<dbReference type="InterPro" id="IPR003406">
    <property type="entry name" value="Glyco_trans_14"/>
</dbReference>
<dbReference type="AlphaFoldDB" id="A0A4S8K423"/>
<keyword evidence="4 6" id="KW-0472">Membrane</keyword>
<name>A0A4S8K423_MUSBA</name>
<evidence type="ECO:0000313" key="7">
    <source>
        <dbReference type="EMBL" id="THU69577.1"/>
    </source>
</evidence>
<keyword evidence="5" id="KW-0325">Glycoprotein</keyword>
<dbReference type="GO" id="GO:0015020">
    <property type="term" value="F:glucuronosyltransferase activity"/>
    <property type="evidence" value="ECO:0007669"/>
    <property type="project" value="InterPro"/>
</dbReference>
<comment type="caution">
    <text evidence="7">The sequence shown here is derived from an EMBL/GenBank/DDBJ whole genome shotgun (WGS) entry which is preliminary data.</text>
</comment>
<comment type="subcellular location">
    <subcellularLocation>
        <location evidence="1">Membrane</location>
        <topology evidence="1">Single-pass type II membrane protein</topology>
    </subcellularLocation>
</comment>
<dbReference type="Proteomes" id="UP000317650">
    <property type="component" value="Chromosome 8"/>
</dbReference>
<keyword evidence="3" id="KW-0808">Transferase</keyword>
<gene>
    <name evidence="7" type="ORF">C4D60_Mb08t15880</name>
</gene>
<evidence type="ECO:0000256" key="6">
    <source>
        <dbReference type="SAM" id="Phobius"/>
    </source>
</evidence>
<accession>A0A4S8K423</accession>
<evidence type="ECO:0000256" key="1">
    <source>
        <dbReference type="ARBA" id="ARBA00004606"/>
    </source>
</evidence>
<keyword evidence="6" id="KW-1133">Transmembrane helix</keyword>
<evidence type="ECO:0000256" key="2">
    <source>
        <dbReference type="ARBA" id="ARBA00022676"/>
    </source>
</evidence>
<evidence type="ECO:0000313" key="8">
    <source>
        <dbReference type="Proteomes" id="UP000317650"/>
    </source>
</evidence>
<dbReference type="GO" id="GO:0016020">
    <property type="term" value="C:membrane"/>
    <property type="evidence" value="ECO:0007669"/>
    <property type="project" value="UniProtKB-SubCell"/>
</dbReference>
<evidence type="ECO:0000256" key="3">
    <source>
        <dbReference type="ARBA" id="ARBA00022679"/>
    </source>
</evidence>
<reference evidence="7 8" key="1">
    <citation type="journal article" date="2019" name="Nat. Plants">
        <title>Genome sequencing of Musa balbisiana reveals subgenome evolution and function divergence in polyploid bananas.</title>
        <authorList>
            <person name="Yao X."/>
        </authorList>
    </citation>
    <scope>NUCLEOTIDE SEQUENCE [LARGE SCALE GENOMIC DNA]</scope>
    <source>
        <strain evidence="8">cv. DH-PKW</strain>
        <tissue evidence="7">Leaves</tissue>
    </source>
</reference>
<evidence type="ECO:0000256" key="5">
    <source>
        <dbReference type="ARBA" id="ARBA00023180"/>
    </source>
</evidence>
<dbReference type="EMBL" id="PYDT01000002">
    <property type="protein sequence ID" value="THU69577.1"/>
    <property type="molecule type" value="Genomic_DNA"/>
</dbReference>
<keyword evidence="8" id="KW-1185">Reference proteome</keyword>
<evidence type="ECO:0000256" key="4">
    <source>
        <dbReference type="ARBA" id="ARBA00023136"/>
    </source>
</evidence>
<proteinExistence type="predicted"/>
<dbReference type="Pfam" id="PF02485">
    <property type="entry name" value="Branch"/>
    <property type="match status" value="1"/>
</dbReference>
<sequence>MAIRTWASILTVAVGRRAWVMAVEKWLFPLVFVSFVIVLPFLSAICGFAASSAFLARGPSPTDVHRGPAHLPAFAYYIPAAEAMAAACSGCSSRNRYLLHLSADAPESERADLATRVWLSIPTIRAFGNVDVVGKTGAITPTGSSGLAATVHSASALLRVPKNLSFVNHTSSAWVIPSRSFVEYCILGWDNIPRTLLWYFTNNTTVNNDLRFMVWDDPPVMEPHSLTMTNYDEMTAWSAFCYAIPLRRPSTRQN</sequence>
<dbReference type="PANTHER" id="PTHR45719">
    <property type="entry name" value="GLYCOSYLTRANSFERASE"/>
    <property type="match status" value="1"/>
</dbReference>
<dbReference type="InterPro" id="IPR044610">
    <property type="entry name" value="GLCAT14A/B/C"/>
</dbReference>
<organism evidence="7 8">
    <name type="scientific">Musa balbisiana</name>
    <name type="common">Banana</name>
    <dbReference type="NCBI Taxonomy" id="52838"/>
    <lineage>
        <taxon>Eukaryota</taxon>
        <taxon>Viridiplantae</taxon>
        <taxon>Streptophyta</taxon>
        <taxon>Embryophyta</taxon>
        <taxon>Tracheophyta</taxon>
        <taxon>Spermatophyta</taxon>
        <taxon>Magnoliopsida</taxon>
        <taxon>Liliopsida</taxon>
        <taxon>Zingiberales</taxon>
        <taxon>Musaceae</taxon>
        <taxon>Musa</taxon>
    </lineage>
</organism>
<protein>
    <submittedName>
        <fullName evidence="7">Uncharacterized protein</fullName>
    </submittedName>
</protein>
<keyword evidence="6" id="KW-0812">Transmembrane</keyword>
<dbReference type="STRING" id="52838.A0A4S8K423"/>
<keyword evidence="2" id="KW-0328">Glycosyltransferase</keyword>
<feature type="transmembrane region" description="Helical" evidence="6">
    <location>
        <begin position="32"/>
        <end position="56"/>
    </location>
</feature>